<name>Q31CF8_PROM9</name>
<accession>Q31CF8</accession>
<dbReference type="OrthoDB" id="541713at2"/>
<organism evidence="1 2">
    <name type="scientific">Prochlorococcus marinus (strain MIT 9312)</name>
    <dbReference type="NCBI Taxonomy" id="74546"/>
    <lineage>
        <taxon>Bacteria</taxon>
        <taxon>Bacillati</taxon>
        <taxon>Cyanobacteriota</taxon>
        <taxon>Cyanophyceae</taxon>
        <taxon>Synechococcales</taxon>
        <taxon>Prochlorococcaceae</taxon>
        <taxon>Prochlorococcus</taxon>
    </lineage>
</organism>
<proteinExistence type="predicted"/>
<dbReference type="RefSeq" id="WP_011375937.1">
    <property type="nucleotide sequence ID" value="NC_007577.1"/>
</dbReference>
<dbReference type="EMBL" id="CP000111">
    <property type="protein sequence ID" value="ABB49437.1"/>
    <property type="molecule type" value="Genomic_DNA"/>
</dbReference>
<reference evidence="2" key="1">
    <citation type="submission" date="2005-07" db="EMBL/GenBank/DDBJ databases">
        <title>Complete sequence of Prochlorococcus marinus str. MIT 9312.</title>
        <authorList>
            <consortium name="US DOE Joint Genome Institute"/>
            <person name="Copeland A."/>
            <person name="Lucas S."/>
            <person name="Lapidus A."/>
            <person name="Barry K."/>
            <person name="Detter J.C."/>
            <person name="Glavina T."/>
            <person name="Hammon N."/>
            <person name="Israni S."/>
            <person name="Pitluck S."/>
            <person name="Thiel J."/>
            <person name="Schmutz J."/>
            <person name="Larimer F."/>
            <person name="Land M."/>
            <person name="Kyrpides N."/>
            <person name="Lykidis A."/>
            <person name="Richardson P."/>
        </authorList>
    </citation>
    <scope>NUCLEOTIDE SEQUENCE [LARGE SCALE GENOMIC DNA]</scope>
    <source>
        <strain evidence="2">MIT 9312</strain>
    </source>
</reference>
<dbReference type="KEGG" id="pmi:PMT9312_0376"/>
<sequence length="297" mass="34131">MKNIAFPYPTLFPFIAKESKWQSLINLESPRDFKYGSGNWDYDSSLEISCQLSWDINNVYSEANLLSIIDHSKIAFVLSSGQSEQTGKRAKLAEYKVSEIRHNDEPFKMTIPSKLQSSKLKIRLVIYTDEVEINNFKIKNGSVLYMEEASLQLEGDLANFSIRRTDFGKSGFGNALWYVEFQADSLNETFTTTTTLYLNNQNQDFEKQLQNDIFLQHLIKTDVITTVLSSILLSEDDYQFDLSAEYPDDSLGKIISDWLSSLNVRKDSDLKNITNQIINEQGIFRRRCQNLASSKEE</sequence>
<dbReference type="STRING" id="74546.PMT9312_0376"/>
<dbReference type="HOGENOM" id="CLU_936453_0_0_3"/>
<evidence type="ECO:0000313" key="2">
    <source>
        <dbReference type="Proteomes" id="UP000002715"/>
    </source>
</evidence>
<protein>
    <submittedName>
        <fullName evidence="1">Uncharacterized protein</fullName>
    </submittedName>
</protein>
<dbReference type="AlphaFoldDB" id="Q31CF8"/>
<gene>
    <name evidence="1" type="ordered locus">PMT9312_0376</name>
</gene>
<dbReference type="Proteomes" id="UP000002715">
    <property type="component" value="Chromosome"/>
</dbReference>
<dbReference type="eggNOG" id="ENOG502ZBBP">
    <property type="taxonomic scope" value="Bacteria"/>
</dbReference>
<evidence type="ECO:0000313" key="1">
    <source>
        <dbReference type="EMBL" id="ABB49437.1"/>
    </source>
</evidence>